<comment type="catalytic activity">
    <reaction evidence="1">
        <text>guanosine(1516) in 16S rRNA + S-adenosyl-L-methionine = N(2)-methylguanosine(1516) in 16S rRNA + S-adenosyl-L-homocysteine + H(+)</text>
        <dbReference type="Rhea" id="RHEA:43220"/>
        <dbReference type="Rhea" id="RHEA-COMP:10412"/>
        <dbReference type="Rhea" id="RHEA-COMP:10413"/>
        <dbReference type="ChEBI" id="CHEBI:15378"/>
        <dbReference type="ChEBI" id="CHEBI:57856"/>
        <dbReference type="ChEBI" id="CHEBI:59789"/>
        <dbReference type="ChEBI" id="CHEBI:74269"/>
        <dbReference type="ChEBI" id="CHEBI:74481"/>
        <dbReference type="EC" id="2.1.1.242"/>
    </reaction>
</comment>
<comment type="similarity">
    <text evidence="1">Belongs to the methyltransferase superfamily. RsmJ family.</text>
</comment>
<keyword evidence="3" id="KW-1185">Reference proteome</keyword>
<keyword evidence="1" id="KW-0808">Transferase</keyword>
<dbReference type="Proteomes" id="UP001143362">
    <property type="component" value="Unassembled WGS sequence"/>
</dbReference>
<dbReference type="InterPro" id="IPR007536">
    <property type="entry name" value="16SrRNA_methylTrfase_J"/>
</dbReference>
<dbReference type="EC" id="2.1.1.242" evidence="1"/>
<organism evidence="2 3">
    <name type="scientific">Candidatus Litorirhabdus singularis</name>
    <dbReference type="NCBI Taxonomy" id="2518993"/>
    <lineage>
        <taxon>Bacteria</taxon>
        <taxon>Pseudomonadati</taxon>
        <taxon>Pseudomonadota</taxon>
        <taxon>Gammaproteobacteria</taxon>
        <taxon>Cellvibrionales</taxon>
        <taxon>Halieaceae</taxon>
        <taxon>Candidatus Litorirhabdus</taxon>
    </lineage>
</organism>
<comment type="subcellular location">
    <subcellularLocation>
        <location evidence="1">Cytoplasm</location>
    </subcellularLocation>
</comment>
<sequence length="252" mass="27225">MVISVTPADAHHQAHAHALAVELGLHYSELPPSADAIPFLSYSSLGVDLRLSGPSAPGPVRVDFGAGDMRHRRRAGKNELLGRAVGVGKRDNLSVIDATAGLGRDSFVLADLGCQVMMLERSAVAFALLRNGLDRGLASGDGWLQAACSRLRLECVDSIAYMAAASEKVDVIYLDPMFPERQKSARVRKEMWMFQELLGKDEDSEELLAAAFGRASYRVVVKRPARAPALPGRAPGFVIGGRKVRFDVYPVT</sequence>
<comment type="function">
    <text evidence="1">Specifically methylates the guanosine in position 1516 of 16S rRNA.</text>
</comment>
<protein>
    <recommendedName>
        <fullName evidence="1">Ribosomal RNA small subunit methyltransferase J</fullName>
        <ecNumber evidence="1">2.1.1.242</ecNumber>
    </recommendedName>
    <alternativeName>
        <fullName evidence="1">16S rRNA m2G1516 methyltransferase</fullName>
    </alternativeName>
    <alternativeName>
        <fullName evidence="1">rRNA (guanine-N(2)-)-methyltransferase</fullName>
    </alternativeName>
</protein>
<keyword evidence="1" id="KW-0489">Methyltransferase</keyword>
<dbReference type="PANTHER" id="PTHR36112:SF1">
    <property type="entry name" value="RIBOSOMAL RNA SMALL SUBUNIT METHYLTRANSFERASE J"/>
    <property type="match status" value="1"/>
</dbReference>
<comment type="caution">
    <text evidence="1">Lacks conserved residue(s) required for the propagation of feature annotation.</text>
</comment>
<dbReference type="InterPro" id="IPR029063">
    <property type="entry name" value="SAM-dependent_MTases_sf"/>
</dbReference>
<keyword evidence="1" id="KW-0698">rRNA processing</keyword>
<accession>A0ABT3TIQ7</accession>
<dbReference type="CDD" id="cd02440">
    <property type="entry name" value="AdoMet_MTases"/>
    <property type="match status" value="1"/>
</dbReference>
<dbReference type="EMBL" id="SHNN01000003">
    <property type="protein sequence ID" value="MCX2982161.1"/>
    <property type="molecule type" value="Genomic_DNA"/>
</dbReference>
<name>A0ABT3TIQ7_9GAMM</name>
<evidence type="ECO:0000256" key="1">
    <source>
        <dbReference type="HAMAP-Rule" id="MF_01523"/>
    </source>
</evidence>
<keyword evidence="1" id="KW-0963">Cytoplasm</keyword>
<dbReference type="Pfam" id="PF04445">
    <property type="entry name" value="SAM_MT"/>
    <property type="match status" value="1"/>
</dbReference>
<proteinExistence type="inferred from homology"/>
<evidence type="ECO:0000313" key="3">
    <source>
        <dbReference type="Proteomes" id="UP001143362"/>
    </source>
</evidence>
<feature type="binding site" evidence="1">
    <location>
        <begin position="120"/>
        <end position="121"/>
    </location>
    <ligand>
        <name>S-adenosyl-L-methionine</name>
        <dbReference type="ChEBI" id="CHEBI:59789"/>
    </ligand>
</feature>
<evidence type="ECO:0000313" key="2">
    <source>
        <dbReference type="EMBL" id="MCX2982161.1"/>
    </source>
</evidence>
<feature type="binding site" evidence="1">
    <location>
        <begin position="104"/>
        <end position="105"/>
    </location>
    <ligand>
        <name>S-adenosyl-L-methionine</name>
        <dbReference type="ChEBI" id="CHEBI:59789"/>
    </ligand>
</feature>
<dbReference type="HAMAP" id="MF_01523">
    <property type="entry name" value="16SrRNA_methyltr_J"/>
    <property type="match status" value="1"/>
</dbReference>
<reference evidence="2" key="1">
    <citation type="submission" date="2019-02" db="EMBL/GenBank/DDBJ databases">
        <authorList>
            <person name="Li S.-H."/>
        </authorList>
    </citation>
    <scope>NUCLEOTIDE SEQUENCE</scope>
    <source>
        <strain evidence="2">IMCC14734</strain>
    </source>
</reference>
<dbReference type="SUPFAM" id="SSF53335">
    <property type="entry name" value="S-adenosyl-L-methionine-dependent methyltransferases"/>
    <property type="match status" value="1"/>
</dbReference>
<gene>
    <name evidence="1" type="primary">rsmJ</name>
    <name evidence="2" type="ORF">EYC98_14965</name>
</gene>
<comment type="caution">
    <text evidence="2">The sequence shown here is derived from an EMBL/GenBank/DDBJ whole genome shotgun (WGS) entry which is preliminary data.</text>
</comment>
<dbReference type="PANTHER" id="PTHR36112">
    <property type="entry name" value="RIBOSOMAL RNA SMALL SUBUNIT METHYLTRANSFERASE J"/>
    <property type="match status" value="1"/>
</dbReference>
<keyword evidence="1" id="KW-0949">S-adenosyl-L-methionine</keyword>
<dbReference type="Gene3D" id="3.40.50.150">
    <property type="entry name" value="Vaccinia Virus protein VP39"/>
    <property type="match status" value="1"/>
</dbReference>
<feature type="binding site" evidence="1">
    <location>
        <position position="175"/>
    </location>
    <ligand>
        <name>S-adenosyl-L-methionine</name>
        <dbReference type="ChEBI" id="CHEBI:59789"/>
    </ligand>
</feature>